<name>A0A562B1U4_9BURK</name>
<feature type="region of interest" description="Disordered" evidence="1">
    <location>
        <begin position="99"/>
        <end position="156"/>
    </location>
</feature>
<organism evidence="2 3">
    <name type="scientific">Cupriavidus gilardii J11</name>
    <dbReference type="NCBI Taxonomy" id="936133"/>
    <lineage>
        <taxon>Bacteria</taxon>
        <taxon>Pseudomonadati</taxon>
        <taxon>Pseudomonadota</taxon>
        <taxon>Betaproteobacteria</taxon>
        <taxon>Burkholderiales</taxon>
        <taxon>Burkholderiaceae</taxon>
        <taxon>Cupriavidus</taxon>
    </lineage>
</organism>
<evidence type="ECO:0000256" key="1">
    <source>
        <dbReference type="SAM" id="MobiDB-lite"/>
    </source>
</evidence>
<feature type="region of interest" description="Disordered" evidence="1">
    <location>
        <begin position="220"/>
        <end position="248"/>
    </location>
</feature>
<dbReference type="AlphaFoldDB" id="A0A562B1U4"/>
<accession>A0A562B1U4</accession>
<feature type="region of interest" description="Disordered" evidence="1">
    <location>
        <begin position="9"/>
        <end position="28"/>
    </location>
</feature>
<feature type="compositionally biased region" description="Polar residues" evidence="1">
    <location>
        <begin position="9"/>
        <end position="19"/>
    </location>
</feature>
<dbReference type="EMBL" id="VLJN01000065">
    <property type="protein sequence ID" value="TWG79212.1"/>
    <property type="molecule type" value="Genomic_DNA"/>
</dbReference>
<comment type="caution">
    <text evidence="2">The sequence shown here is derived from an EMBL/GenBank/DDBJ whole genome shotgun (WGS) entry which is preliminary data.</text>
</comment>
<sequence length="248" mass="25803">MNWHVTISISGHTPTSHLPSKQPDAGPRFAGSAISMGDPSAAVHILFVAPHVAGGIGATQHASEEAAQLSMYTLLAVSTLSLWALSMALFRVEEQRNEQHADEQRAEAHKEAAQRRPTQHAGVGPQQAPVHAQQAEAAVPAAPTAPTPTDPAAAAPAHKTYVTLPLDERTGVETETRAAAKALPVGAGNAERSAERQARKRELIAAARHVDQRMHELADALKGTVPGDKASASVAGPERAGATGVKSA</sequence>
<dbReference type="Proteomes" id="UP000318141">
    <property type="component" value="Unassembled WGS sequence"/>
</dbReference>
<feature type="compositionally biased region" description="Basic and acidic residues" evidence="1">
    <location>
        <begin position="99"/>
        <end position="114"/>
    </location>
</feature>
<keyword evidence="3" id="KW-1185">Reference proteome</keyword>
<protein>
    <submittedName>
        <fullName evidence="2">Uncharacterized protein</fullName>
    </submittedName>
</protein>
<gene>
    <name evidence="2" type="ORF">L602_000700000280</name>
</gene>
<evidence type="ECO:0000313" key="3">
    <source>
        <dbReference type="Proteomes" id="UP000318141"/>
    </source>
</evidence>
<evidence type="ECO:0000313" key="2">
    <source>
        <dbReference type="EMBL" id="TWG79212.1"/>
    </source>
</evidence>
<reference evidence="2 3" key="1">
    <citation type="submission" date="2019-07" db="EMBL/GenBank/DDBJ databases">
        <title>Genome sequencing of lignin-degrading bacterial isolates.</title>
        <authorList>
            <person name="Gladden J."/>
        </authorList>
    </citation>
    <scope>NUCLEOTIDE SEQUENCE [LARGE SCALE GENOMIC DNA]</scope>
    <source>
        <strain evidence="2 3">J11</strain>
    </source>
</reference>
<proteinExistence type="predicted"/>
<feature type="compositionally biased region" description="Low complexity" evidence="1">
    <location>
        <begin position="125"/>
        <end position="142"/>
    </location>
</feature>